<dbReference type="GO" id="GO:0045144">
    <property type="term" value="P:meiotic sister chromatid segregation"/>
    <property type="evidence" value="ECO:0007669"/>
    <property type="project" value="TreeGrafter"/>
</dbReference>
<dbReference type="GO" id="GO:0005730">
    <property type="term" value="C:nucleolus"/>
    <property type="evidence" value="ECO:0007669"/>
    <property type="project" value="TreeGrafter"/>
</dbReference>
<dbReference type="GO" id="GO:0033551">
    <property type="term" value="C:monopolin complex"/>
    <property type="evidence" value="ECO:0007669"/>
    <property type="project" value="InterPro"/>
</dbReference>
<evidence type="ECO:0000313" key="4">
    <source>
        <dbReference type="EMBL" id="KAF2762921.1"/>
    </source>
</evidence>
<proteinExistence type="predicted"/>
<dbReference type="Pfam" id="PF12539">
    <property type="entry name" value="Csm1"/>
    <property type="match status" value="1"/>
</dbReference>
<dbReference type="GO" id="GO:0072686">
    <property type="term" value="C:mitotic spindle"/>
    <property type="evidence" value="ECO:0007669"/>
    <property type="project" value="TreeGrafter"/>
</dbReference>
<feature type="coiled-coil region" evidence="1">
    <location>
        <begin position="314"/>
        <end position="362"/>
    </location>
</feature>
<dbReference type="InterPro" id="IPR038608">
    <property type="entry name" value="Csm1/Pcs1_C_sf"/>
</dbReference>
<feature type="region of interest" description="Disordered" evidence="2">
    <location>
        <begin position="26"/>
        <end position="246"/>
    </location>
</feature>
<dbReference type="RefSeq" id="XP_033605372.1">
    <property type="nucleotide sequence ID" value="XM_033743055.1"/>
</dbReference>
<dbReference type="PANTHER" id="PTHR28006:SF1">
    <property type="entry name" value="MONOPOLIN COMPLEX SUBUNIT CSM1"/>
    <property type="match status" value="1"/>
</dbReference>
<dbReference type="EMBL" id="ML996565">
    <property type="protein sequence ID" value="KAF2762921.1"/>
    <property type="molecule type" value="Genomic_DNA"/>
</dbReference>
<evidence type="ECO:0000256" key="2">
    <source>
        <dbReference type="SAM" id="MobiDB-lite"/>
    </source>
</evidence>
<feature type="compositionally biased region" description="Acidic residues" evidence="2">
    <location>
        <begin position="100"/>
        <end position="112"/>
    </location>
</feature>
<gene>
    <name evidence="4" type="ORF">EJ05DRAFT_471882</name>
</gene>
<accession>A0A6A6WL68</accession>
<dbReference type="OrthoDB" id="2431049at2759"/>
<dbReference type="GeneID" id="54484109"/>
<organism evidence="4 5">
    <name type="scientific">Pseudovirgaria hyperparasitica</name>
    <dbReference type="NCBI Taxonomy" id="470096"/>
    <lineage>
        <taxon>Eukaryota</taxon>
        <taxon>Fungi</taxon>
        <taxon>Dikarya</taxon>
        <taxon>Ascomycota</taxon>
        <taxon>Pezizomycotina</taxon>
        <taxon>Dothideomycetes</taxon>
        <taxon>Dothideomycetes incertae sedis</taxon>
        <taxon>Acrospermales</taxon>
        <taxon>Acrospermaceae</taxon>
        <taxon>Pseudovirgaria</taxon>
    </lineage>
</organism>
<dbReference type="InterPro" id="IPR020981">
    <property type="entry name" value="Csm1/Pcs1_C"/>
</dbReference>
<dbReference type="Proteomes" id="UP000799437">
    <property type="component" value="Unassembled WGS sequence"/>
</dbReference>
<evidence type="ECO:0000256" key="1">
    <source>
        <dbReference type="SAM" id="Coils"/>
    </source>
</evidence>
<protein>
    <recommendedName>
        <fullName evidence="3">Monopolin complex subunit Csm1/Pcs1 C-terminal domain-containing protein</fullName>
    </recommendedName>
</protein>
<dbReference type="GO" id="GO:0034506">
    <property type="term" value="C:chromosome, centromeric core domain"/>
    <property type="evidence" value="ECO:0007669"/>
    <property type="project" value="TreeGrafter"/>
</dbReference>
<dbReference type="FunFam" id="3.90.1150.80:FF:000001">
    <property type="entry name" value="Chromosome segregation protein (Pcs1)"/>
    <property type="match status" value="1"/>
</dbReference>
<sequence>MPPRTANVTLSGMVEDFSEDEFARDGDALLTPDSAVENRAPARKGGKSKAKQKAATSRVAKVNTRRASGASVLEPKKAAAEKKSRAPTKRSALAERDTNADETEEVDEFEDDAATKRNAKDAVPAAKATRATKRTKARVDESIVEPAEAPKKSKGRPTAAEKKAAKLAKQTALPETVPETQVDPMDVEDSGDVEQVPETQPVVRAAQRNGRHQTLQPIASSRPRPTTGAHRRAGSASDTERGDPMLRRKLGEMTKKFDNIDLKYKQLRDLSMQEKEGNFEKLKRTTDKREQDQNNIITALKGQLEEQKAIASQAKTLRTEVDGLEDDVKQLEIEKKKLTTQLNESQNEIKSLQARLAASRAQSSEPARAPANAAKQRQIYTGTADAVKEAQTRQLKEDLYSDLSGLIITGIKQNGEENVYDCIQTGRNGTLHFHLTIPSDEEQKATGQSYEDVEFAYTPFLDQARDKDLIQILPDYLLEEISFPRHHAVRFYARINDSITKKVEFAE</sequence>
<dbReference type="PANTHER" id="PTHR28006">
    <property type="entry name" value="MONOPOLIN COMPLEX SUBUNIT CSM1"/>
    <property type="match status" value="1"/>
</dbReference>
<dbReference type="GO" id="GO:1990644">
    <property type="term" value="F:microtubule site clamp"/>
    <property type="evidence" value="ECO:0007669"/>
    <property type="project" value="TreeGrafter"/>
</dbReference>
<keyword evidence="5" id="KW-1185">Reference proteome</keyword>
<reference evidence="4" key="1">
    <citation type="journal article" date="2020" name="Stud. Mycol.">
        <title>101 Dothideomycetes genomes: a test case for predicting lifestyles and emergence of pathogens.</title>
        <authorList>
            <person name="Haridas S."/>
            <person name="Albert R."/>
            <person name="Binder M."/>
            <person name="Bloem J."/>
            <person name="Labutti K."/>
            <person name="Salamov A."/>
            <person name="Andreopoulos B."/>
            <person name="Baker S."/>
            <person name="Barry K."/>
            <person name="Bills G."/>
            <person name="Bluhm B."/>
            <person name="Cannon C."/>
            <person name="Castanera R."/>
            <person name="Culley D."/>
            <person name="Daum C."/>
            <person name="Ezra D."/>
            <person name="Gonzalez J."/>
            <person name="Henrissat B."/>
            <person name="Kuo A."/>
            <person name="Liang C."/>
            <person name="Lipzen A."/>
            <person name="Lutzoni F."/>
            <person name="Magnuson J."/>
            <person name="Mondo S."/>
            <person name="Nolan M."/>
            <person name="Ohm R."/>
            <person name="Pangilinan J."/>
            <person name="Park H.-J."/>
            <person name="Ramirez L."/>
            <person name="Alfaro M."/>
            <person name="Sun H."/>
            <person name="Tritt A."/>
            <person name="Yoshinaga Y."/>
            <person name="Zwiers L.-H."/>
            <person name="Turgeon B."/>
            <person name="Goodwin S."/>
            <person name="Spatafora J."/>
            <person name="Crous P."/>
            <person name="Grigoriev I."/>
        </authorList>
    </citation>
    <scope>NUCLEOTIDE SEQUENCE</scope>
    <source>
        <strain evidence="4">CBS 121739</strain>
    </source>
</reference>
<keyword evidence="1" id="KW-0175">Coiled coil</keyword>
<feature type="compositionally biased region" description="Basic residues" evidence="2">
    <location>
        <begin position="41"/>
        <end position="52"/>
    </location>
</feature>
<dbReference type="Gene3D" id="3.90.1150.80">
    <property type="match status" value="1"/>
</dbReference>
<dbReference type="InterPro" id="IPR040349">
    <property type="entry name" value="Csm1/Pcs1"/>
</dbReference>
<dbReference type="CDD" id="cd23787">
    <property type="entry name" value="RWD_CSM1"/>
    <property type="match status" value="1"/>
</dbReference>
<dbReference type="AlphaFoldDB" id="A0A6A6WL68"/>
<feature type="compositionally biased region" description="Basic and acidic residues" evidence="2">
    <location>
        <begin position="74"/>
        <end position="84"/>
    </location>
</feature>
<feature type="domain" description="Monopolin complex subunit Csm1/Pcs1 C-terminal" evidence="3">
    <location>
        <begin position="394"/>
        <end position="485"/>
    </location>
</feature>
<evidence type="ECO:0000313" key="5">
    <source>
        <dbReference type="Proteomes" id="UP000799437"/>
    </source>
</evidence>
<evidence type="ECO:0000259" key="3">
    <source>
        <dbReference type="Pfam" id="PF12539"/>
    </source>
</evidence>
<dbReference type="GO" id="GO:0051315">
    <property type="term" value="P:attachment of mitotic spindle microtubules to kinetochore"/>
    <property type="evidence" value="ECO:0007669"/>
    <property type="project" value="TreeGrafter"/>
</dbReference>
<name>A0A6A6WL68_9PEZI</name>